<dbReference type="PANTHER" id="PTHR37291:SF1">
    <property type="entry name" value="TYPE IV METHYL-DIRECTED RESTRICTION ENZYME ECOKMCRB SUBUNIT"/>
    <property type="match status" value="1"/>
</dbReference>
<dbReference type="InterPro" id="IPR011704">
    <property type="entry name" value="ATPase_dyneun-rel_AAA"/>
</dbReference>
<reference evidence="3" key="1">
    <citation type="journal article" date="2019" name="Int. J. Syst. Evol. Microbiol.">
        <title>The Global Catalogue of Microorganisms (GCM) 10K type strain sequencing project: providing services to taxonomists for standard genome sequencing and annotation.</title>
        <authorList>
            <consortium name="The Broad Institute Genomics Platform"/>
            <consortium name="The Broad Institute Genome Sequencing Center for Infectious Disease"/>
            <person name="Wu L."/>
            <person name="Ma J."/>
        </authorList>
    </citation>
    <scope>NUCLEOTIDE SEQUENCE [LARGE SCALE GENOMIC DNA]</scope>
    <source>
        <strain evidence="3">CGMCC 4.7246</strain>
    </source>
</reference>
<evidence type="ECO:0000313" key="2">
    <source>
        <dbReference type="EMBL" id="MFC6088532.1"/>
    </source>
</evidence>
<dbReference type="InterPro" id="IPR003593">
    <property type="entry name" value="AAA+_ATPase"/>
</dbReference>
<dbReference type="Gene3D" id="3.40.50.300">
    <property type="entry name" value="P-loop containing nucleotide triphosphate hydrolases"/>
    <property type="match status" value="1"/>
</dbReference>
<dbReference type="RefSeq" id="WP_380633127.1">
    <property type="nucleotide sequence ID" value="NZ_JBHSQO010000003.1"/>
</dbReference>
<dbReference type="InterPro" id="IPR052934">
    <property type="entry name" value="Methyl-DNA_Rec/Restrict_Enz"/>
</dbReference>
<name>A0ABW1P0M7_9PSEU</name>
<sequence>MVVGRRRTADPGIYEAVELYRAAAHERTSAFLPGEAVWTRDNFEVLRERFVDRPDLGKRPFLAKLADQLAGAGAGPVRLMAELLALHLLVTKTTGGERKRELIAAVRSWSGDGGTPLPAAVDRALDLGFLNPGTFYLTRRDVQLSCLVNFGLALTAMDVNQRWRVLSGPWPFKEVVEGLRPTGAHSQRHALLHLFHPRTFEAIVSREHKRLIAKKWAVLVTAPTEDVDRQLQQVRAGLTPHHGPDFDFYDERLLPQWRGGGTAWDNWLLWARRVAADVGLDNGDREDKLAAAGLLAEAREALDRRSPDWPGRLRVAMNHRANLVHRFSRAPFTDWVERHPEDAAQALTALWDERRELGDRIESFVHHAPPSAVNRAGTGLSIAASLLMGSDPANHPPYVATAFGKAFELTGTTFPNEDEGQSTTYERVLEWLDDFIEQAARNDLELRDRLDAQTLVWWIVKRDPAAGWSPERKAEFARWRGEVPVAAQPTGSLAERLSLPESFLTEVEELWADKRQLVLHGPPGTGKTFLARALAKHVAGEDGVVEMVQFHPSYSYEDFVEGFRPGPDGKGFELREGPLKHLADHARRHSASTHVLIIDELNRGNVAKLFGELYFLLEYRDSPMRLQYSDEGFAMPGNLRIIATMNTADRSIALVDAALRRRFYFVELSPVSGPVKDLLRTWLAGHVPGMAWVADLVDRANGMLRAHERAIGPSFFLRPDLDEKWLARIWRHSVLPYLGEVLDERELAAFDLDVLRAAG</sequence>
<dbReference type="EMBL" id="JBHSQO010000003">
    <property type="protein sequence ID" value="MFC6088532.1"/>
    <property type="molecule type" value="Genomic_DNA"/>
</dbReference>
<gene>
    <name evidence="2" type="ORF">ACFP3R_04555</name>
</gene>
<evidence type="ECO:0000313" key="3">
    <source>
        <dbReference type="Proteomes" id="UP001596220"/>
    </source>
</evidence>
<dbReference type="Proteomes" id="UP001596220">
    <property type="component" value="Unassembled WGS sequence"/>
</dbReference>
<comment type="caution">
    <text evidence="2">The sequence shown here is derived from an EMBL/GenBank/DDBJ whole genome shotgun (WGS) entry which is preliminary data.</text>
</comment>
<dbReference type="PANTHER" id="PTHR37291">
    <property type="entry name" value="5-METHYLCYTOSINE-SPECIFIC RESTRICTION ENZYME B"/>
    <property type="match status" value="1"/>
</dbReference>
<proteinExistence type="predicted"/>
<feature type="domain" description="AAA+ ATPase" evidence="1">
    <location>
        <begin position="513"/>
        <end position="673"/>
    </location>
</feature>
<dbReference type="CDD" id="cd00009">
    <property type="entry name" value="AAA"/>
    <property type="match status" value="1"/>
</dbReference>
<organism evidence="2 3">
    <name type="scientific">Saccharothrix lopnurensis</name>
    <dbReference type="NCBI Taxonomy" id="1670621"/>
    <lineage>
        <taxon>Bacteria</taxon>
        <taxon>Bacillati</taxon>
        <taxon>Actinomycetota</taxon>
        <taxon>Actinomycetes</taxon>
        <taxon>Pseudonocardiales</taxon>
        <taxon>Pseudonocardiaceae</taxon>
        <taxon>Saccharothrix</taxon>
    </lineage>
</organism>
<dbReference type="SMART" id="SM00382">
    <property type="entry name" value="AAA"/>
    <property type="match status" value="1"/>
</dbReference>
<protein>
    <submittedName>
        <fullName evidence="2">McrB family protein</fullName>
    </submittedName>
</protein>
<dbReference type="Pfam" id="PF07728">
    <property type="entry name" value="AAA_5"/>
    <property type="match status" value="1"/>
</dbReference>
<dbReference type="InterPro" id="IPR027417">
    <property type="entry name" value="P-loop_NTPase"/>
</dbReference>
<dbReference type="SUPFAM" id="SSF52540">
    <property type="entry name" value="P-loop containing nucleoside triphosphate hydrolases"/>
    <property type="match status" value="1"/>
</dbReference>
<accession>A0ABW1P0M7</accession>
<evidence type="ECO:0000259" key="1">
    <source>
        <dbReference type="SMART" id="SM00382"/>
    </source>
</evidence>
<keyword evidence="3" id="KW-1185">Reference proteome</keyword>